<evidence type="ECO:0000313" key="2">
    <source>
        <dbReference type="Proteomes" id="UP000630353"/>
    </source>
</evidence>
<reference evidence="1" key="2">
    <citation type="submission" date="2020-09" db="EMBL/GenBank/DDBJ databases">
        <authorList>
            <person name="Sun Q."/>
            <person name="Kim S."/>
        </authorList>
    </citation>
    <scope>NUCLEOTIDE SEQUENCE</scope>
    <source>
        <strain evidence="1">KCTC 42651</strain>
    </source>
</reference>
<accession>A0A918XWV7</accession>
<protein>
    <recommendedName>
        <fullName evidence="3">DUF1698 domain-containing protein</fullName>
    </recommendedName>
</protein>
<name>A0A918XWV7_9PROT</name>
<sequence>MAVIGHVEGRSQLSLGGWAWDTDRRASAPVRILVDGVPEAELTPAIRREDLRAHGLGDGGCAFEWAFPDALYDGEPHRIEVVAAATGQPLEGQQDGIVFRVDNYRRLPAAAAGGGDPARRVAGVQWFHSFDFGDGVVARGQKDRRTLELEAAAALPADIAGKRCLDIGAWDGFFSFQAELRGARSVLATDHFSWSGEGWGTADGFRLARELLGSRVEDMDIDALEIAEATVGRHDVVLFLGVLYHLRNPFEGLRAAAGVCDGTLVVETTLHLHHVEEAAMQFFPGSELDGDPTNWWSPNPRCVMGMLSALGFRRVDFAPHPTAFVGDPAPIRGIFVAHR</sequence>
<evidence type="ECO:0008006" key="3">
    <source>
        <dbReference type="Google" id="ProtNLM"/>
    </source>
</evidence>
<dbReference type="RefSeq" id="WP_189993807.1">
    <property type="nucleotide sequence ID" value="NZ_BMZS01000011.1"/>
</dbReference>
<gene>
    <name evidence="1" type="ORF">GCM10017083_44640</name>
</gene>
<reference evidence="1" key="1">
    <citation type="journal article" date="2014" name="Int. J. Syst. Evol. Microbiol.">
        <title>Complete genome sequence of Corynebacterium casei LMG S-19264T (=DSM 44701T), isolated from a smear-ripened cheese.</title>
        <authorList>
            <consortium name="US DOE Joint Genome Institute (JGI-PGF)"/>
            <person name="Walter F."/>
            <person name="Albersmeier A."/>
            <person name="Kalinowski J."/>
            <person name="Ruckert C."/>
        </authorList>
    </citation>
    <scope>NUCLEOTIDE SEQUENCE</scope>
    <source>
        <strain evidence="1">KCTC 42651</strain>
    </source>
</reference>
<keyword evidence="2" id="KW-1185">Reference proteome</keyword>
<evidence type="ECO:0000313" key="1">
    <source>
        <dbReference type="EMBL" id="GHD59734.1"/>
    </source>
</evidence>
<dbReference type="InterPro" id="IPR029063">
    <property type="entry name" value="SAM-dependent_MTases_sf"/>
</dbReference>
<dbReference type="Pfam" id="PF08003">
    <property type="entry name" value="Methyltransf_9"/>
    <property type="match status" value="1"/>
</dbReference>
<dbReference type="Gene3D" id="3.40.50.150">
    <property type="entry name" value="Vaccinia Virus protein VP39"/>
    <property type="match status" value="1"/>
</dbReference>
<dbReference type="EMBL" id="BMZS01000011">
    <property type="protein sequence ID" value="GHD59734.1"/>
    <property type="molecule type" value="Genomic_DNA"/>
</dbReference>
<dbReference type="InterPro" id="IPR027555">
    <property type="entry name" value="Mo5U34_MeTrfas-like"/>
</dbReference>
<dbReference type="AlphaFoldDB" id="A0A918XWV7"/>
<comment type="caution">
    <text evidence="1">The sequence shown here is derived from an EMBL/GenBank/DDBJ whole genome shotgun (WGS) entry which is preliminary data.</text>
</comment>
<dbReference type="Proteomes" id="UP000630353">
    <property type="component" value="Unassembled WGS sequence"/>
</dbReference>
<proteinExistence type="predicted"/>
<dbReference type="SUPFAM" id="SSF53335">
    <property type="entry name" value="S-adenosyl-L-methionine-dependent methyltransferases"/>
    <property type="match status" value="1"/>
</dbReference>
<organism evidence="1 2">
    <name type="scientific">Thalassobaculum fulvum</name>
    <dbReference type="NCBI Taxonomy" id="1633335"/>
    <lineage>
        <taxon>Bacteria</taxon>
        <taxon>Pseudomonadati</taxon>
        <taxon>Pseudomonadota</taxon>
        <taxon>Alphaproteobacteria</taxon>
        <taxon>Rhodospirillales</taxon>
        <taxon>Thalassobaculaceae</taxon>
        <taxon>Thalassobaculum</taxon>
    </lineage>
</organism>